<dbReference type="Proteomes" id="UP000729402">
    <property type="component" value="Unassembled WGS sequence"/>
</dbReference>
<feature type="compositionally biased region" description="Low complexity" evidence="1">
    <location>
        <begin position="60"/>
        <end position="73"/>
    </location>
</feature>
<comment type="caution">
    <text evidence="2">The sequence shown here is derived from an EMBL/GenBank/DDBJ whole genome shotgun (WGS) entry which is preliminary data.</text>
</comment>
<evidence type="ECO:0000313" key="2">
    <source>
        <dbReference type="EMBL" id="KAG8071386.1"/>
    </source>
</evidence>
<evidence type="ECO:0000313" key="3">
    <source>
        <dbReference type="Proteomes" id="UP000729402"/>
    </source>
</evidence>
<feature type="region of interest" description="Disordered" evidence="1">
    <location>
        <begin position="1"/>
        <end position="38"/>
    </location>
</feature>
<dbReference type="EMBL" id="JAAALK010000283">
    <property type="protein sequence ID" value="KAG8071386.1"/>
    <property type="molecule type" value="Genomic_DNA"/>
</dbReference>
<sequence length="156" mass="16480">MGRTLVQSTWEAAVGRQPERRTKEWSEPTTTTASEGVRGLQCSGAGLLLPYSGEAQQQGKTAARTNAAATAKRNPSKVRTPEREPPPRRQRDPPLPGLRHVCTASGPHTWTPSDGLSDASGPGGVSTRTGALGRSDQARQARTADPTDDTRPGVSS</sequence>
<evidence type="ECO:0000256" key="1">
    <source>
        <dbReference type="SAM" id="MobiDB-lite"/>
    </source>
</evidence>
<feature type="compositionally biased region" description="Basic and acidic residues" evidence="1">
    <location>
        <begin position="17"/>
        <end position="26"/>
    </location>
</feature>
<proteinExistence type="predicted"/>
<feature type="compositionally biased region" description="Polar residues" evidence="1">
    <location>
        <begin position="1"/>
        <end position="10"/>
    </location>
</feature>
<protein>
    <submittedName>
        <fullName evidence="2">Uncharacterized protein</fullName>
    </submittedName>
</protein>
<gene>
    <name evidence="2" type="ORF">GUJ93_ZPchr0006g42819</name>
</gene>
<dbReference type="AlphaFoldDB" id="A0A8J5VTQ2"/>
<accession>A0A8J5VTQ2</accession>
<keyword evidence="3" id="KW-1185">Reference proteome</keyword>
<reference evidence="2" key="2">
    <citation type="submission" date="2021-02" db="EMBL/GenBank/DDBJ databases">
        <authorList>
            <person name="Kimball J.A."/>
            <person name="Haas M.W."/>
            <person name="Macchietto M."/>
            <person name="Kono T."/>
            <person name="Duquette J."/>
            <person name="Shao M."/>
        </authorList>
    </citation>
    <scope>NUCLEOTIDE SEQUENCE</scope>
    <source>
        <tissue evidence="2">Fresh leaf tissue</tissue>
    </source>
</reference>
<feature type="region of interest" description="Disordered" evidence="1">
    <location>
        <begin position="53"/>
        <end position="156"/>
    </location>
</feature>
<name>A0A8J5VTQ2_ZIZPA</name>
<feature type="compositionally biased region" description="Basic and acidic residues" evidence="1">
    <location>
        <begin position="79"/>
        <end position="92"/>
    </location>
</feature>
<reference evidence="2" key="1">
    <citation type="journal article" date="2021" name="bioRxiv">
        <title>Whole Genome Assembly and Annotation of Northern Wild Rice, Zizania palustris L., Supports a Whole Genome Duplication in the Zizania Genus.</title>
        <authorList>
            <person name="Haas M."/>
            <person name="Kono T."/>
            <person name="Macchietto M."/>
            <person name="Millas R."/>
            <person name="McGilp L."/>
            <person name="Shao M."/>
            <person name="Duquette J."/>
            <person name="Hirsch C.N."/>
            <person name="Kimball J."/>
        </authorList>
    </citation>
    <scope>NUCLEOTIDE SEQUENCE</scope>
    <source>
        <tissue evidence="2">Fresh leaf tissue</tissue>
    </source>
</reference>
<organism evidence="2 3">
    <name type="scientific">Zizania palustris</name>
    <name type="common">Northern wild rice</name>
    <dbReference type="NCBI Taxonomy" id="103762"/>
    <lineage>
        <taxon>Eukaryota</taxon>
        <taxon>Viridiplantae</taxon>
        <taxon>Streptophyta</taxon>
        <taxon>Embryophyta</taxon>
        <taxon>Tracheophyta</taxon>
        <taxon>Spermatophyta</taxon>
        <taxon>Magnoliopsida</taxon>
        <taxon>Liliopsida</taxon>
        <taxon>Poales</taxon>
        <taxon>Poaceae</taxon>
        <taxon>BOP clade</taxon>
        <taxon>Oryzoideae</taxon>
        <taxon>Oryzeae</taxon>
        <taxon>Zizaniinae</taxon>
        <taxon>Zizania</taxon>
    </lineage>
</organism>